<evidence type="ECO:0000259" key="1">
    <source>
        <dbReference type="Pfam" id="PF17338"/>
    </source>
</evidence>
<dbReference type="OrthoDB" id="2991048at2"/>
<accession>A0A238ZGL5</accession>
<keyword evidence="3" id="KW-1185">Reference proteome</keyword>
<feature type="domain" description="Gene product 88" evidence="1">
    <location>
        <begin position="1"/>
        <end position="234"/>
    </location>
</feature>
<evidence type="ECO:0000313" key="3">
    <source>
        <dbReference type="Proteomes" id="UP000198386"/>
    </source>
</evidence>
<proteinExistence type="predicted"/>
<protein>
    <recommendedName>
        <fullName evidence="1">Gene product 88 domain-containing protein</fullName>
    </recommendedName>
</protein>
<sequence length="248" mass="27134">MSLRRSTDRKTANLVSPNGKTPKIANSFGLPAGRAYSCPGATATCQRVCYAGRLEHGKGVREFVARNLDQLIEQDRAGMAELLAEMLTDFRTDCERARSKGATVPLAFRIHWDGDFFSLPYAQAWADVIGANPDIRFWVYTRSFDPATLDVLPALGGLPNLTVYLSVDPDNIAAAEQARRRHPWVGWAYLAETFTAGREVLADQPGKRYPCPENGGRIPLISGKGSACIRCGICPSGRGDVIFSISKR</sequence>
<dbReference type="EMBL" id="FZOH01000001">
    <property type="protein sequence ID" value="SNR82272.1"/>
    <property type="molecule type" value="Genomic_DNA"/>
</dbReference>
<organism evidence="2 3">
    <name type="scientific">Geodermatophilus saharensis</name>
    <dbReference type="NCBI Taxonomy" id="1137994"/>
    <lineage>
        <taxon>Bacteria</taxon>
        <taxon>Bacillati</taxon>
        <taxon>Actinomycetota</taxon>
        <taxon>Actinomycetes</taxon>
        <taxon>Geodermatophilales</taxon>
        <taxon>Geodermatophilaceae</taxon>
        <taxon>Geodermatophilus</taxon>
    </lineage>
</organism>
<dbReference type="RefSeq" id="WP_089401938.1">
    <property type="nucleotide sequence ID" value="NZ_FZOH01000001.1"/>
</dbReference>
<dbReference type="Proteomes" id="UP000198386">
    <property type="component" value="Unassembled WGS sequence"/>
</dbReference>
<dbReference type="Pfam" id="PF17338">
    <property type="entry name" value="GP88"/>
    <property type="match status" value="1"/>
</dbReference>
<reference evidence="3" key="1">
    <citation type="submission" date="2017-06" db="EMBL/GenBank/DDBJ databases">
        <authorList>
            <person name="Varghese N."/>
            <person name="Submissions S."/>
        </authorList>
    </citation>
    <scope>NUCLEOTIDE SEQUENCE [LARGE SCALE GENOMIC DNA]</scope>
    <source>
        <strain evidence="3">DSM 45423</strain>
    </source>
</reference>
<evidence type="ECO:0000313" key="2">
    <source>
        <dbReference type="EMBL" id="SNR82272.1"/>
    </source>
</evidence>
<name>A0A238ZGL5_9ACTN</name>
<dbReference type="AlphaFoldDB" id="A0A238ZGL5"/>
<dbReference type="InterPro" id="IPR020290">
    <property type="entry name" value="Gp88"/>
</dbReference>
<gene>
    <name evidence="2" type="ORF">SAMN04488107_0056</name>
</gene>